<reference evidence="2 3" key="1">
    <citation type="submission" date="2019-07" db="EMBL/GenBank/DDBJ databases">
        <title>Whole genome shotgun sequence of Reyranella soli NBRC 108950.</title>
        <authorList>
            <person name="Hosoyama A."/>
            <person name="Uohara A."/>
            <person name="Ohji S."/>
            <person name="Ichikawa N."/>
        </authorList>
    </citation>
    <scope>NUCLEOTIDE SEQUENCE [LARGE SCALE GENOMIC DNA]</scope>
    <source>
        <strain evidence="2 3">NBRC 108950</strain>
    </source>
</reference>
<name>A0A512NIA5_9HYPH</name>
<dbReference type="InterPro" id="IPR011094">
    <property type="entry name" value="Uncharacterised_LppY/LpqO"/>
</dbReference>
<evidence type="ECO:0000256" key="1">
    <source>
        <dbReference type="SAM" id="SignalP"/>
    </source>
</evidence>
<dbReference type="RefSeq" id="WP_246158898.1">
    <property type="nucleotide sequence ID" value="NZ_BKAJ01000107.1"/>
</dbReference>
<gene>
    <name evidence="2" type="ORF">RSO01_58530</name>
</gene>
<sequence length="308" mass="32286">MRSVMNTVKTTVAALAVGTLPAAIVASAPAFAAEPDWNQVAQALGKSGAVQAGGVYRVGFPRTDLKVTLDGVALTPGFALGGWVAFLPMDTQAMVMGDLVLTQDEVNPVMRKLQEGGIETTALHNHLLRAEPLTLYMHIQGHGDPTKLAAAIHSGLAAGKTPFAPTPGTATPANIDMIGIDRIMGYFGQDSGGIYQFGVPRAQPVTEQGMALPPAMGAANAINFQPTGFNTAAITGDFVLAAQEVNPVIKALQANGIEVTALHSHMLAEQPRLFFMHFWANDDALKLAKGLRAALDQIDVKKDAASGR</sequence>
<keyword evidence="1" id="KW-0732">Signal</keyword>
<proteinExistence type="predicted"/>
<dbReference type="AlphaFoldDB" id="A0A512NIA5"/>
<dbReference type="Pfam" id="PF07485">
    <property type="entry name" value="DUF1529"/>
    <property type="match status" value="2"/>
</dbReference>
<comment type="caution">
    <text evidence="2">The sequence shown here is derived from an EMBL/GenBank/DDBJ whole genome shotgun (WGS) entry which is preliminary data.</text>
</comment>
<evidence type="ECO:0000313" key="3">
    <source>
        <dbReference type="Proteomes" id="UP000321058"/>
    </source>
</evidence>
<protein>
    <recommendedName>
        <fullName evidence="4">Peptidase M23</fullName>
    </recommendedName>
</protein>
<organism evidence="2 3">
    <name type="scientific">Reyranella soli</name>
    <dbReference type="NCBI Taxonomy" id="1230389"/>
    <lineage>
        <taxon>Bacteria</taxon>
        <taxon>Pseudomonadati</taxon>
        <taxon>Pseudomonadota</taxon>
        <taxon>Alphaproteobacteria</taxon>
        <taxon>Hyphomicrobiales</taxon>
        <taxon>Reyranellaceae</taxon>
        <taxon>Reyranella</taxon>
    </lineage>
</organism>
<dbReference type="EMBL" id="BKAJ01000107">
    <property type="protein sequence ID" value="GEP58687.1"/>
    <property type="molecule type" value="Genomic_DNA"/>
</dbReference>
<accession>A0A512NIA5</accession>
<feature type="chain" id="PRO_5021713605" description="Peptidase M23" evidence="1">
    <location>
        <begin position="33"/>
        <end position="308"/>
    </location>
</feature>
<evidence type="ECO:0008006" key="4">
    <source>
        <dbReference type="Google" id="ProtNLM"/>
    </source>
</evidence>
<feature type="signal peptide" evidence="1">
    <location>
        <begin position="1"/>
        <end position="32"/>
    </location>
</feature>
<dbReference type="Proteomes" id="UP000321058">
    <property type="component" value="Unassembled WGS sequence"/>
</dbReference>
<keyword evidence="3" id="KW-1185">Reference proteome</keyword>
<evidence type="ECO:0000313" key="2">
    <source>
        <dbReference type="EMBL" id="GEP58687.1"/>
    </source>
</evidence>